<dbReference type="KEGG" id="cci:CC1G_15431"/>
<dbReference type="InterPro" id="IPR001193">
    <property type="entry name" value="MBTPS2"/>
</dbReference>
<comment type="caution">
    <text evidence="2">The sequence shown here is derived from an EMBL/GenBank/DDBJ whole genome shotgun (WGS) entry which is preliminary data.</text>
</comment>
<feature type="transmembrane region" description="Helical" evidence="1">
    <location>
        <begin position="6"/>
        <end position="24"/>
    </location>
</feature>
<dbReference type="PANTHER" id="PTHR13325:SF3">
    <property type="entry name" value="MEMBRANE-BOUND TRANSCRIPTION FACTOR SITE-2 PROTEASE"/>
    <property type="match status" value="1"/>
</dbReference>
<gene>
    <name evidence="2" type="ORF">CC1G_15431</name>
</gene>
<evidence type="ECO:0000313" key="3">
    <source>
        <dbReference type="Proteomes" id="UP000001861"/>
    </source>
</evidence>
<dbReference type="GeneID" id="9378238"/>
<keyword evidence="1" id="KW-1133">Transmembrane helix</keyword>
<dbReference type="RefSeq" id="XP_002910154.1">
    <property type="nucleotide sequence ID" value="XM_002910108.1"/>
</dbReference>
<dbReference type="PRINTS" id="PR01000">
    <property type="entry name" value="SREBPS2PTASE"/>
</dbReference>
<proteinExistence type="predicted"/>
<dbReference type="GO" id="GO:1905897">
    <property type="term" value="P:regulation of response to endoplasmic reticulum stress"/>
    <property type="evidence" value="ECO:0007669"/>
    <property type="project" value="TreeGrafter"/>
</dbReference>
<dbReference type="GO" id="GO:0016020">
    <property type="term" value="C:membrane"/>
    <property type="evidence" value="ECO:0007669"/>
    <property type="project" value="InterPro"/>
</dbReference>
<dbReference type="PANTHER" id="PTHR13325">
    <property type="entry name" value="PROTEASE M50 MEMBRANE-BOUND TRANSCRIPTION FACTOR SITE 2 PROTEASE"/>
    <property type="match status" value="1"/>
</dbReference>
<dbReference type="HOGENOM" id="CLU_1255920_0_0_1"/>
<evidence type="ECO:0008006" key="4">
    <source>
        <dbReference type="Google" id="ProtNLM"/>
    </source>
</evidence>
<evidence type="ECO:0000313" key="2">
    <source>
        <dbReference type="EMBL" id="EFI26660.1"/>
    </source>
</evidence>
<evidence type="ECO:0000256" key="1">
    <source>
        <dbReference type="SAM" id="Phobius"/>
    </source>
</evidence>
<organism evidence="2 3">
    <name type="scientific">Coprinopsis cinerea (strain Okayama-7 / 130 / ATCC MYA-4618 / FGSC 9003)</name>
    <name type="common">Inky cap fungus</name>
    <name type="synonym">Hormographiella aspergillata</name>
    <dbReference type="NCBI Taxonomy" id="240176"/>
    <lineage>
        <taxon>Eukaryota</taxon>
        <taxon>Fungi</taxon>
        <taxon>Dikarya</taxon>
        <taxon>Basidiomycota</taxon>
        <taxon>Agaricomycotina</taxon>
        <taxon>Agaricomycetes</taxon>
        <taxon>Agaricomycetidae</taxon>
        <taxon>Agaricales</taxon>
        <taxon>Agaricineae</taxon>
        <taxon>Psathyrellaceae</taxon>
        <taxon>Coprinopsis</taxon>
    </lineage>
</organism>
<reference evidence="2 3" key="1">
    <citation type="journal article" date="2010" name="Proc. Natl. Acad. Sci. U.S.A.">
        <title>Insights into evolution of multicellular fungi from the assembled chromosomes of the mushroom Coprinopsis cinerea (Coprinus cinereus).</title>
        <authorList>
            <person name="Stajich J.E."/>
            <person name="Wilke S.K."/>
            <person name="Ahren D."/>
            <person name="Au C.H."/>
            <person name="Birren B.W."/>
            <person name="Borodovsky M."/>
            <person name="Burns C."/>
            <person name="Canback B."/>
            <person name="Casselton L.A."/>
            <person name="Cheng C.K."/>
            <person name="Deng J."/>
            <person name="Dietrich F.S."/>
            <person name="Fargo D.C."/>
            <person name="Farman M.L."/>
            <person name="Gathman A.C."/>
            <person name="Goldberg J."/>
            <person name="Guigo R."/>
            <person name="Hoegger P.J."/>
            <person name="Hooker J.B."/>
            <person name="Huggins A."/>
            <person name="James T.Y."/>
            <person name="Kamada T."/>
            <person name="Kilaru S."/>
            <person name="Kodira C."/>
            <person name="Kues U."/>
            <person name="Kupfer D."/>
            <person name="Kwan H.S."/>
            <person name="Lomsadze A."/>
            <person name="Li W."/>
            <person name="Lilly W.W."/>
            <person name="Ma L.J."/>
            <person name="Mackey A.J."/>
            <person name="Manning G."/>
            <person name="Martin F."/>
            <person name="Muraguchi H."/>
            <person name="Natvig D.O."/>
            <person name="Palmerini H."/>
            <person name="Ramesh M.A."/>
            <person name="Rehmeyer C.J."/>
            <person name="Roe B.A."/>
            <person name="Shenoy N."/>
            <person name="Stanke M."/>
            <person name="Ter-Hovhannisyan V."/>
            <person name="Tunlid A."/>
            <person name="Velagapudi R."/>
            <person name="Vision T.J."/>
            <person name="Zeng Q."/>
            <person name="Zolan M.E."/>
            <person name="Pukkila P.J."/>
        </authorList>
    </citation>
    <scope>NUCLEOTIDE SEQUENCE [LARGE SCALE GENOMIC DNA]</scope>
    <source>
        <strain evidence="3">Okayama-7 / 130 / ATCC MYA-4618 / FGSC 9003</strain>
    </source>
</reference>
<dbReference type="InParanoid" id="D6RQN4"/>
<accession>D6RQN4</accession>
<dbReference type="eggNOG" id="KOG2921">
    <property type="taxonomic scope" value="Eukaryota"/>
</dbReference>
<dbReference type="Proteomes" id="UP000001861">
    <property type="component" value="Unassembled WGS sequence"/>
</dbReference>
<dbReference type="EMBL" id="AACS02000012">
    <property type="protein sequence ID" value="EFI26660.1"/>
    <property type="molecule type" value="Genomic_DNA"/>
</dbReference>
<dbReference type="GO" id="GO:0004222">
    <property type="term" value="F:metalloendopeptidase activity"/>
    <property type="evidence" value="ECO:0007669"/>
    <property type="project" value="InterPro"/>
</dbReference>
<dbReference type="GO" id="GO:0005737">
    <property type="term" value="C:cytoplasm"/>
    <property type="evidence" value="ECO:0007669"/>
    <property type="project" value="TreeGrafter"/>
</dbReference>
<dbReference type="GO" id="GO:0031293">
    <property type="term" value="P:membrane protein intracellular domain proteolysis"/>
    <property type="evidence" value="ECO:0007669"/>
    <property type="project" value="TreeGrafter"/>
</dbReference>
<feature type="transmembrane region" description="Helical" evidence="1">
    <location>
        <begin position="112"/>
        <end position="135"/>
    </location>
</feature>
<keyword evidence="1" id="KW-0812">Transmembrane</keyword>
<dbReference type="AlphaFoldDB" id="D6RQN4"/>
<dbReference type="OrthoDB" id="7694678at2759"/>
<dbReference type="STRING" id="240176.D6RQN4"/>
<sequence>MSFITLIVTLSIFWLALHALFAYFRHSSSGNSSSQLPFRRFDSPTTNSRQGLARFLRFLGINLNLDSGNTEVTLKNVHLRIETSAFNEVHDRFTAWFLKRRRAGLTRAVKRLYDVGTVVCVAGMVVGVAGLVWVVGSGIGDMLWPKALDGEAGEGVGRLAKRNWDDGVEVRELREEGSSFGLTPILPGVTVPLSDLPIIVVSVFIQQVIHELGHAVAAAL</sequence>
<keyword evidence="3" id="KW-1185">Reference proteome</keyword>
<keyword evidence="1" id="KW-0472">Membrane</keyword>
<protein>
    <recommendedName>
        <fullName evidence="4">Endopeptidase S2P</fullName>
    </recommendedName>
</protein>
<name>D6RQN4_COPC7</name>
<dbReference type="VEuPathDB" id="FungiDB:CC1G_15431"/>